<name>A9AW79_HERA2</name>
<dbReference type="NCBIfam" id="TIGR01733">
    <property type="entry name" value="AA-adenyl-dom"/>
    <property type="match status" value="1"/>
</dbReference>
<dbReference type="GO" id="GO:0031177">
    <property type="term" value="F:phosphopantetheine binding"/>
    <property type="evidence" value="ECO:0007669"/>
    <property type="project" value="InterPro"/>
</dbReference>
<dbReference type="FunFam" id="1.10.1200.10:FF:000005">
    <property type="entry name" value="Nonribosomal peptide synthetase 1"/>
    <property type="match status" value="1"/>
</dbReference>
<feature type="domain" description="Carrier" evidence="4">
    <location>
        <begin position="1025"/>
        <end position="1100"/>
    </location>
</feature>
<evidence type="ECO:0000259" key="4">
    <source>
        <dbReference type="PROSITE" id="PS50075"/>
    </source>
</evidence>
<comment type="cofactor">
    <cofactor evidence="1">
        <name>pantetheine 4'-phosphate</name>
        <dbReference type="ChEBI" id="CHEBI:47942"/>
    </cofactor>
</comment>
<keyword evidence="2" id="KW-0596">Phosphopantetheine</keyword>
<keyword evidence="3" id="KW-0597">Phosphoprotein</keyword>
<dbReference type="GO" id="GO:0008610">
    <property type="term" value="P:lipid biosynthetic process"/>
    <property type="evidence" value="ECO:0007669"/>
    <property type="project" value="UniProtKB-ARBA"/>
</dbReference>
<dbReference type="Gene3D" id="3.30.559.30">
    <property type="entry name" value="Nonribosomal peptide synthetase, condensation domain"/>
    <property type="match status" value="1"/>
</dbReference>
<gene>
    <name evidence="5" type="ordered locus">Haur_2089</name>
</gene>
<dbReference type="Gene3D" id="1.10.1200.10">
    <property type="entry name" value="ACP-like"/>
    <property type="match status" value="1"/>
</dbReference>
<dbReference type="Gene3D" id="3.40.50.1820">
    <property type="entry name" value="alpha/beta hydrolase"/>
    <property type="match status" value="1"/>
</dbReference>
<evidence type="ECO:0000313" key="5">
    <source>
        <dbReference type="EMBL" id="ABX04729.1"/>
    </source>
</evidence>
<dbReference type="InterPro" id="IPR001242">
    <property type="entry name" value="Condensation_dom"/>
</dbReference>
<dbReference type="InterPro" id="IPR045851">
    <property type="entry name" value="AMP-bd_C_sf"/>
</dbReference>
<dbReference type="SUPFAM" id="SSF52777">
    <property type="entry name" value="CoA-dependent acyltransferases"/>
    <property type="match status" value="2"/>
</dbReference>
<dbReference type="SUPFAM" id="SSF53474">
    <property type="entry name" value="alpha/beta-Hydrolases"/>
    <property type="match status" value="1"/>
</dbReference>
<evidence type="ECO:0000256" key="3">
    <source>
        <dbReference type="ARBA" id="ARBA00022553"/>
    </source>
</evidence>
<dbReference type="InterPro" id="IPR020802">
    <property type="entry name" value="TesA-like"/>
</dbReference>
<dbReference type="PANTHER" id="PTHR45527:SF1">
    <property type="entry name" value="FATTY ACID SYNTHASE"/>
    <property type="match status" value="1"/>
</dbReference>
<dbReference type="InterPro" id="IPR023213">
    <property type="entry name" value="CAT-like_dom_sf"/>
</dbReference>
<dbReference type="HOGENOM" id="CLU_000022_2_13_0"/>
<dbReference type="EMBL" id="CP000875">
    <property type="protein sequence ID" value="ABX04729.1"/>
    <property type="molecule type" value="Genomic_DNA"/>
</dbReference>
<dbReference type="Gene3D" id="2.30.38.10">
    <property type="entry name" value="Luciferase, Domain 3"/>
    <property type="match status" value="1"/>
</dbReference>
<dbReference type="SUPFAM" id="SSF47336">
    <property type="entry name" value="ACP-like"/>
    <property type="match status" value="1"/>
</dbReference>
<dbReference type="Gene3D" id="3.30.300.30">
    <property type="match status" value="1"/>
</dbReference>
<dbReference type="Pfam" id="PF00550">
    <property type="entry name" value="PP-binding"/>
    <property type="match status" value="1"/>
</dbReference>
<dbReference type="FunFam" id="3.40.50.12780:FF:000012">
    <property type="entry name" value="Non-ribosomal peptide synthetase"/>
    <property type="match status" value="1"/>
</dbReference>
<dbReference type="STRING" id="316274.Haur_2089"/>
<dbReference type="Pfam" id="PF13193">
    <property type="entry name" value="AMP-binding_C"/>
    <property type="match status" value="1"/>
</dbReference>
<organism evidence="5 6">
    <name type="scientific">Herpetosiphon aurantiacus (strain ATCC 23779 / DSM 785 / 114-95)</name>
    <dbReference type="NCBI Taxonomy" id="316274"/>
    <lineage>
        <taxon>Bacteria</taxon>
        <taxon>Bacillati</taxon>
        <taxon>Chloroflexota</taxon>
        <taxon>Chloroflexia</taxon>
        <taxon>Herpetosiphonales</taxon>
        <taxon>Herpetosiphonaceae</taxon>
        <taxon>Herpetosiphon</taxon>
    </lineage>
</organism>
<accession>A9AW79</accession>
<dbReference type="CDD" id="cd05930">
    <property type="entry name" value="A_NRPS"/>
    <property type="match status" value="1"/>
</dbReference>
<dbReference type="FunFam" id="2.30.38.10:FF:000001">
    <property type="entry name" value="Non-ribosomal peptide synthetase PvdI"/>
    <property type="match status" value="1"/>
</dbReference>
<dbReference type="SUPFAM" id="SSF56801">
    <property type="entry name" value="Acetyl-CoA synthetase-like"/>
    <property type="match status" value="1"/>
</dbReference>
<evidence type="ECO:0000256" key="2">
    <source>
        <dbReference type="ARBA" id="ARBA00022450"/>
    </source>
</evidence>
<dbReference type="InterPro" id="IPR000873">
    <property type="entry name" value="AMP-dep_synth/lig_dom"/>
</dbReference>
<dbReference type="Gene3D" id="3.40.50.980">
    <property type="match status" value="2"/>
</dbReference>
<dbReference type="CDD" id="cd19531">
    <property type="entry name" value="LCL_NRPS-like"/>
    <property type="match status" value="1"/>
</dbReference>
<dbReference type="GO" id="GO:0009239">
    <property type="term" value="P:enterobactin biosynthetic process"/>
    <property type="evidence" value="ECO:0007669"/>
    <property type="project" value="TreeGrafter"/>
</dbReference>
<dbReference type="FunFam" id="3.30.559.30:FF:000001">
    <property type="entry name" value="Non-ribosomal peptide synthetase"/>
    <property type="match status" value="1"/>
</dbReference>
<dbReference type="GO" id="GO:0009366">
    <property type="term" value="C:enterobactin synthetase complex"/>
    <property type="evidence" value="ECO:0007669"/>
    <property type="project" value="TreeGrafter"/>
</dbReference>
<dbReference type="eggNOG" id="COG1020">
    <property type="taxonomic scope" value="Bacteria"/>
</dbReference>
<dbReference type="SMART" id="SM00823">
    <property type="entry name" value="PKS_PP"/>
    <property type="match status" value="1"/>
</dbReference>
<evidence type="ECO:0000313" key="6">
    <source>
        <dbReference type="Proteomes" id="UP000000787"/>
    </source>
</evidence>
<dbReference type="GO" id="GO:0005829">
    <property type="term" value="C:cytosol"/>
    <property type="evidence" value="ECO:0007669"/>
    <property type="project" value="TreeGrafter"/>
</dbReference>
<evidence type="ECO:0000256" key="1">
    <source>
        <dbReference type="ARBA" id="ARBA00001957"/>
    </source>
</evidence>
<dbReference type="InterPro" id="IPR009081">
    <property type="entry name" value="PP-bd_ACP"/>
</dbReference>
<dbReference type="PROSITE" id="PS50075">
    <property type="entry name" value="CARRIER"/>
    <property type="match status" value="1"/>
</dbReference>
<dbReference type="KEGG" id="hau:Haur_2089"/>
<dbReference type="InterPro" id="IPR020806">
    <property type="entry name" value="PKS_PP-bd"/>
</dbReference>
<dbReference type="InParanoid" id="A9AW79"/>
<dbReference type="Pfam" id="PF00668">
    <property type="entry name" value="Condensation"/>
    <property type="match status" value="1"/>
</dbReference>
<dbReference type="SMART" id="SM00824">
    <property type="entry name" value="PKS_TE"/>
    <property type="match status" value="1"/>
</dbReference>
<dbReference type="InterPro" id="IPR001031">
    <property type="entry name" value="Thioesterase"/>
</dbReference>
<keyword evidence="6" id="KW-1185">Reference proteome</keyword>
<protein>
    <submittedName>
        <fullName evidence="5">Amino acid adenylation domain</fullName>
    </submittedName>
</protein>
<dbReference type="GO" id="GO:0047527">
    <property type="term" value="F:2,3-dihydroxybenzoate-serine ligase activity"/>
    <property type="evidence" value="ECO:0007669"/>
    <property type="project" value="TreeGrafter"/>
</dbReference>
<dbReference type="InterPro" id="IPR010071">
    <property type="entry name" value="AA_adenyl_dom"/>
</dbReference>
<dbReference type="Proteomes" id="UP000000787">
    <property type="component" value="Chromosome"/>
</dbReference>
<dbReference type="BioCyc" id="HAUR316274:GHYA-2117-MONOMER"/>
<dbReference type="InterPro" id="IPR025110">
    <property type="entry name" value="AMP-bd_C"/>
</dbReference>
<dbReference type="FunFam" id="3.40.50.980:FF:000001">
    <property type="entry name" value="Non-ribosomal peptide synthetase"/>
    <property type="match status" value="1"/>
</dbReference>
<reference evidence="5 6" key="1">
    <citation type="journal article" date="2011" name="Stand. Genomic Sci.">
        <title>Complete genome sequence of the filamentous gliding predatory bacterium Herpetosiphon aurantiacus type strain (114-95(T)).</title>
        <authorList>
            <person name="Kiss H."/>
            <person name="Nett M."/>
            <person name="Domin N."/>
            <person name="Martin K."/>
            <person name="Maresca J.A."/>
            <person name="Copeland A."/>
            <person name="Lapidus A."/>
            <person name="Lucas S."/>
            <person name="Berry K.W."/>
            <person name="Glavina Del Rio T."/>
            <person name="Dalin E."/>
            <person name="Tice H."/>
            <person name="Pitluck S."/>
            <person name="Richardson P."/>
            <person name="Bruce D."/>
            <person name="Goodwin L."/>
            <person name="Han C."/>
            <person name="Detter J.C."/>
            <person name="Schmutz J."/>
            <person name="Brettin T."/>
            <person name="Land M."/>
            <person name="Hauser L."/>
            <person name="Kyrpides N.C."/>
            <person name="Ivanova N."/>
            <person name="Goker M."/>
            <person name="Woyke T."/>
            <person name="Klenk H.P."/>
            <person name="Bryant D.A."/>
        </authorList>
    </citation>
    <scope>NUCLEOTIDE SEQUENCE [LARGE SCALE GENOMIC DNA]</scope>
    <source>
        <strain evidence="6">ATCC 23779 / DSM 785 / 114-95</strain>
    </source>
</reference>
<dbReference type="InterPro" id="IPR036736">
    <property type="entry name" value="ACP-like_sf"/>
</dbReference>
<dbReference type="Pfam" id="PF00975">
    <property type="entry name" value="Thioesterase"/>
    <property type="match status" value="1"/>
</dbReference>
<dbReference type="Pfam" id="PF00501">
    <property type="entry name" value="AMP-binding"/>
    <property type="match status" value="1"/>
</dbReference>
<dbReference type="PANTHER" id="PTHR45527">
    <property type="entry name" value="NONRIBOSOMAL PEPTIDE SYNTHETASE"/>
    <property type="match status" value="1"/>
</dbReference>
<dbReference type="Gene3D" id="3.30.559.10">
    <property type="entry name" value="Chloramphenicol acetyltransferase-like domain"/>
    <property type="match status" value="1"/>
</dbReference>
<sequence>MTQTLPQGFSTDDLELLAYLLEEAGIDHAVPNQIQPRPANQPVPLSFAQERLWFIDQLEPGNPAYNILFAVQIDGPLHVAYLQQSFDAVIARHESLRTSFPVLNDQPIQAIAEKHDFDLTIVDLRYLAAIEQASTIEQLSIEQRSIIEQQLLIDSAHRFDLAQGPLLYGRLLWLAEQQYVLILNLHHAIFDGWSLAIFIEELRHCYSALLAGQALDLTPAALQYADFSYWQREYLQGEVLAAQLAFWQNQFAGRLPTLALPTDRPRPKHETGRGAALPFRVDQVLTEQLQHLAQNEHATMFMLLLAAFQLMLARYSQQQEFVVGSPIANRDRVEIEHLIGFFVNMLLLRCDVQPQLSFREFLAQVRETTLEAYAHQDLPFEQLVEVLQPDRGAGYGSLFQVMFVLQNTPKVNYEIADLQLSFLDTEAHSTKYDLTMTLTETATGLEGWFEYNTDLYDQATIQRMLGHYQQVLRVVGEAPDQALNAISVFDEQAQTALFKLSNQTQHDFGPADFLERFANQVAATPNAIAVRDAHQQYSYQALQQRAMALAAQLQQHGVRQETLVPILLPRTSDFVVAVLGVFYAGAAYLPLDPAWPAQRSAQILQGLAIPALICEPDLARWFAKHVQPLFRLHNQPQLIEQWNDAATKLVVSQTHPQQLAYTLFTSGSTGTPKGVMIDQAGMLNHLLVMNQVLEIQAHDVVAQTASQCFDISVWQMLSGLLVGATVAIIDDQTMRDPLALAQTLAEQQVTTFEPVPSLLQALLETLQTPAEQALLHRLRWVLPTGEALQPVQARQWFATYPQIPLLNAYGPAECADDVTLQRLDSAPTEGHSTMPIGKPVANMQVFVLDPNWQLLPLGAVGELYIGGVGVGRGYLNDPARTASAFVPNPFADNGSRLYRTGDLVRQTADGALHFIGRADQQVKVRGYRIELGEIEAVLAELSWLREAAVHPWQQQLVAYLVPVSDTPDLISLVQPALQQRLPSYMLPNQYLVLDQLPRNRNGKLDRQQLPAPNPANLGFQTPLVVPRTQHEAELAAIWADVLQLDVISIDANFFSSGGHSLLATRVMLRTRQHYGRDLPLRMIFEAPTIREFAALLEQQQAVSALPNLLVPIKPQGSRTPLVCVHAIAGTVGCYSELAIALNPEQPVYALQAPGIDGGTTHAKVEAIAQDYCQALRQLQPQGPYRLAGWSFGGLVALEMARQLQLAGEQVSMLSLIDSFLAEPTPDPFPLIQSFAADLFADVDPLAAQQIDWPAIVVLPAEQQLAALYQQAQQAGLIDRDLPFDLAQRLYAVFTSHAHAIQAYQPAIYLGEAQLLQAQANPAAARRWQAVIPNLHIQVIGGDHISILRQPHVHGLANAIEQRT</sequence>
<dbReference type="InterPro" id="IPR029058">
    <property type="entry name" value="AB_hydrolase_fold"/>
</dbReference>
<proteinExistence type="predicted"/>
<dbReference type="GO" id="GO:0043041">
    <property type="term" value="P:amino acid activation for nonribosomal peptide biosynthetic process"/>
    <property type="evidence" value="ECO:0007669"/>
    <property type="project" value="TreeGrafter"/>
</dbReference>